<reference evidence="2 3" key="1">
    <citation type="submission" date="2021-08" db="EMBL/GenBank/DDBJ databases">
        <authorList>
            <person name="Tuo L."/>
        </authorList>
    </citation>
    <scope>NUCLEOTIDE SEQUENCE [LARGE SCALE GENOMIC DNA]</scope>
    <source>
        <strain evidence="2 3">JCM 31229</strain>
    </source>
</reference>
<dbReference type="EMBL" id="JAINVV010000006">
    <property type="protein sequence ID" value="MBY8823569.1"/>
    <property type="molecule type" value="Genomic_DNA"/>
</dbReference>
<dbReference type="GO" id="GO:0016787">
    <property type="term" value="F:hydrolase activity"/>
    <property type="evidence" value="ECO:0007669"/>
    <property type="project" value="UniProtKB-KW"/>
</dbReference>
<name>A0ABS7PQG7_9SPHN</name>
<dbReference type="Pfam" id="PF00561">
    <property type="entry name" value="Abhydrolase_1"/>
    <property type="match status" value="1"/>
</dbReference>
<protein>
    <submittedName>
        <fullName evidence="2">Alpha/beta fold hydrolase</fullName>
    </submittedName>
</protein>
<dbReference type="PANTHER" id="PTHR43798:SF33">
    <property type="entry name" value="HYDROLASE, PUTATIVE (AFU_ORTHOLOGUE AFUA_2G14860)-RELATED"/>
    <property type="match status" value="1"/>
</dbReference>
<proteinExistence type="predicted"/>
<dbReference type="RefSeq" id="WP_222990667.1">
    <property type="nucleotide sequence ID" value="NZ_JAINVV010000006.1"/>
</dbReference>
<dbReference type="InterPro" id="IPR029058">
    <property type="entry name" value="AB_hydrolase_fold"/>
</dbReference>
<evidence type="ECO:0000313" key="2">
    <source>
        <dbReference type="EMBL" id="MBY8823569.1"/>
    </source>
</evidence>
<gene>
    <name evidence="2" type="ORF">K7G82_14790</name>
</gene>
<evidence type="ECO:0000259" key="1">
    <source>
        <dbReference type="Pfam" id="PF00561"/>
    </source>
</evidence>
<dbReference type="Gene3D" id="3.40.50.1820">
    <property type="entry name" value="alpha/beta hydrolase"/>
    <property type="match status" value="1"/>
</dbReference>
<dbReference type="Proteomes" id="UP000706039">
    <property type="component" value="Unassembled WGS sequence"/>
</dbReference>
<dbReference type="PANTHER" id="PTHR43798">
    <property type="entry name" value="MONOACYLGLYCEROL LIPASE"/>
    <property type="match status" value="1"/>
</dbReference>
<keyword evidence="3" id="KW-1185">Reference proteome</keyword>
<accession>A0ABS7PQG7</accession>
<organism evidence="2 3">
    <name type="scientific">Sphingomonas colocasiae</name>
    <dbReference type="NCBI Taxonomy" id="1848973"/>
    <lineage>
        <taxon>Bacteria</taxon>
        <taxon>Pseudomonadati</taxon>
        <taxon>Pseudomonadota</taxon>
        <taxon>Alphaproteobacteria</taxon>
        <taxon>Sphingomonadales</taxon>
        <taxon>Sphingomonadaceae</taxon>
        <taxon>Sphingomonas</taxon>
    </lineage>
</organism>
<evidence type="ECO:0000313" key="3">
    <source>
        <dbReference type="Proteomes" id="UP000706039"/>
    </source>
</evidence>
<feature type="domain" description="AB hydrolase-1" evidence="1">
    <location>
        <begin position="26"/>
        <end position="256"/>
    </location>
</feature>
<dbReference type="PRINTS" id="PR00111">
    <property type="entry name" value="ABHYDROLASE"/>
</dbReference>
<dbReference type="SUPFAM" id="SSF53474">
    <property type="entry name" value="alpha/beta-Hydrolases"/>
    <property type="match status" value="1"/>
</dbReference>
<dbReference type="InterPro" id="IPR000073">
    <property type="entry name" value="AB_hydrolase_1"/>
</dbReference>
<comment type="caution">
    <text evidence="2">The sequence shown here is derived from an EMBL/GenBank/DDBJ whole genome shotgun (WGS) entry which is preliminary data.</text>
</comment>
<keyword evidence="2" id="KW-0378">Hydrolase</keyword>
<dbReference type="InterPro" id="IPR050266">
    <property type="entry name" value="AB_hydrolase_sf"/>
</dbReference>
<sequence>MDQPRLSRIALERGLEMNLAELGEGPALIFIHGSGPGASSWNNFRGNARHFAGKGYRCLMPDMVGFGHSSKPEDVDFTLDFHAGTIVRAIESLTLSKVVLIGNSLGGAVAIQVALDRPDLVDRLVLMAPGWLDEREVFAQMPGIQAMRRVLLDEGGLKLENLEQTFALMFADPARLPHDLVRERFEMAKLQNSTVYSRATGYNLSSRLKELVQPVLGFWGAADRFCPVSGALTLAQEVADCTMMISRQCGHWFMMEQSELFDREVLAFLSK</sequence>